<dbReference type="Pfam" id="PF07963">
    <property type="entry name" value="N_methyl"/>
    <property type="match status" value="1"/>
</dbReference>
<dbReference type="Proteomes" id="UP000094828">
    <property type="component" value="Unassembled WGS sequence"/>
</dbReference>
<accession>A0A1C3EQQ2</accession>
<dbReference type="NCBIfam" id="TIGR04294">
    <property type="entry name" value="pre_pil_HX9DG"/>
    <property type="match status" value="1"/>
</dbReference>
<evidence type="ECO:0000256" key="2">
    <source>
        <dbReference type="SAM" id="Phobius"/>
    </source>
</evidence>
<dbReference type="AlphaFoldDB" id="A0A1C3EQQ2"/>
<organism evidence="4 5">
    <name type="scientific">Planctopirus hydrillae</name>
    <dbReference type="NCBI Taxonomy" id="1841610"/>
    <lineage>
        <taxon>Bacteria</taxon>
        <taxon>Pseudomonadati</taxon>
        <taxon>Planctomycetota</taxon>
        <taxon>Planctomycetia</taxon>
        <taxon>Planctomycetales</taxon>
        <taxon>Planctomycetaceae</taxon>
        <taxon>Planctopirus</taxon>
    </lineage>
</organism>
<keyword evidence="2" id="KW-0812">Transmembrane</keyword>
<keyword evidence="2" id="KW-1133">Transmembrane helix</keyword>
<evidence type="ECO:0000313" key="4">
    <source>
        <dbReference type="EMBL" id="ODA35546.1"/>
    </source>
</evidence>
<name>A0A1C3EQQ2_9PLAN</name>
<dbReference type="InterPro" id="IPR012902">
    <property type="entry name" value="N_methyl_site"/>
</dbReference>
<dbReference type="RefSeq" id="WP_068846031.1">
    <property type="nucleotide sequence ID" value="NZ_LYDR01000033.1"/>
</dbReference>
<gene>
    <name evidence="4" type="ORF">A6X21_17255</name>
</gene>
<dbReference type="STRING" id="1841610.A6X21_17255"/>
<dbReference type="PANTHER" id="PTHR30093:SF2">
    <property type="entry name" value="TYPE II SECRETION SYSTEM PROTEIN H"/>
    <property type="match status" value="1"/>
</dbReference>
<feature type="compositionally biased region" description="Low complexity" evidence="1">
    <location>
        <begin position="258"/>
        <end position="276"/>
    </location>
</feature>
<sequence>MLRLNAAQRRGFTLIELLVVIAIIAILIALLLPAVQQAREAARRTQCRNNLKQMGLALHNYESTFSRFPSSGEFTDRRGGTYYRTFTPTSTFVQILPYIDQAPLYNQFNFNFHYSNGYVAGTSTGNALAAQAKINAFLCPSNANTPVDPQNFGQTDYMPVAYTDLNGTTGERAKLNTTWDRDSVLGFYNRLSDTTDGLTNTIAIIEDSGKTTVVTGSYTAGALFGPVAGTPLTQQGVVAAAMPGTSNTCPNRWADPDSGSGVSGSPLRDPASTSPAYSATAPISIINNNKTPNGGGTACPWSSNNCGPNDEPFSLHTGGVHALLGDGSVKFISENIDVQTVRRLLSRADGEQVGEF</sequence>
<dbReference type="PROSITE" id="PS00409">
    <property type="entry name" value="PROKAR_NTER_METHYL"/>
    <property type="match status" value="1"/>
</dbReference>
<evidence type="ECO:0000259" key="3">
    <source>
        <dbReference type="Pfam" id="PF07596"/>
    </source>
</evidence>
<dbReference type="InterPro" id="IPR027558">
    <property type="entry name" value="Pre_pil_HX9DG_C"/>
</dbReference>
<protein>
    <recommendedName>
        <fullName evidence="3">DUF1559 domain-containing protein</fullName>
    </recommendedName>
</protein>
<feature type="transmembrane region" description="Helical" evidence="2">
    <location>
        <begin position="12"/>
        <end position="35"/>
    </location>
</feature>
<keyword evidence="2" id="KW-0472">Membrane</keyword>
<dbReference type="InterPro" id="IPR011453">
    <property type="entry name" value="DUF1559"/>
</dbReference>
<evidence type="ECO:0000313" key="5">
    <source>
        <dbReference type="Proteomes" id="UP000094828"/>
    </source>
</evidence>
<proteinExistence type="predicted"/>
<dbReference type="SUPFAM" id="SSF54523">
    <property type="entry name" value="Pili subunits"/>
    <property type="match status" value="1"/>
</dbReference>
<reference evidence="4 5" key="1">
    <citation type="submission" date="2016-05" db="EMBL/GenBank/DDBJ databases">
        <title>Genomic and physiological characterization of Planctopirus sp. isolated from fresh water lake.</title>
        <authorList>
            <person name="Subhash Y."/>
            <person name="Ramana C."/>
        </authorList>
    </citation>
    <scope>NUCLEOTIDE SEQUENCE [LARGE SCALE GENOMIC DNA]</scope>
    <source>
        <strain evidence="4 5">JC280</strain>
    </source>
</reference>
<feature type="region of interest" description="Disordered" evidence="1">
    <location>
        <begin position="246"/>
        <end position="276"/>
    </location>
</feature>
<dbReference type="EMBL" id="LYDR01000033">
    <property type="protein sequence ID" value="ODA35546.1"/>
    <property type="molecule type" value="Genomic_DNA"/>
</dbReference>
<dbReference type="Pfam" id="PF07596">
    <property type="entry name" value="SBP_bac_10"/>
    <property type="match status" value="1"/>
</dbReference>
<dbReference type="Gene3D" id="3.30.700.10">
    <property type="entry name" value="Glycoprotein, Type 4 Pilin"/>
    <property type="match status" value="1"/>
</dbReference>
<keyword evidence="5" id="KW-1185">Reference proteome</keyword>
<dbReference type="NCBIfam" id="TIGR02532">
    <property type="entry name" value="IV_pilin_GFxxxE"/>
    <property type="match status" value="1"/>
</dbReference>
<dbReference type="PANTHER" id="PTHR30093">
    <property type="entry name" value="GENERAL SECRETION PATHWAY PROTEIN G"/>
    <property type="match status" value="1"/>
</dbReference>
<feature type="domain" description="DUF1559" evidence="3">
    <location>
        <begin position="36"/>
        <end position="339"/>
    </location>
</feature>
<dbReference type="InterPro" id="IPR045584">
    <property type="entry name" value="Pilin-like"/>
</dbReference>
<comment type="caution">
    <text evidence="4">The sequence shown here is derived from an EMBL/GenBank/DDBJ whole genome shotgun (WGS) entry which is preliminary data.</text>
</comment>
<dbReference type="OrthoDB" id="273096at2"/>
<evidence type="ECO:0000256" key="1">
    <source>
        <dbReference type="SAM" id="MobiDB-lite"/>
    </source>
</evidence>